<evidence type="ECO:0000313" key="4">
    <source>
        <dbReference type="EMBL" id="KAK2991078.1"/>
    </source>
</evidence>
<dbReference type="GO" id="GO:0009567">
    <property type="term" value="P:double fertilization forming a zygote and endosperm"/>
    <property type="evidence" value="ECO:0007669"/>
    <property type="project" value="TreeGrafter"/>
</dbReference>
<dbReference type="PANTHER" id="PTHR31181:SF67">
    <property type="entry name" value="PROLAMIN-LIKE PROTEIN (DUF1278)"/>
    <property type="match status" value="1"/>
</dbReference>
<feature type="chain" id="PRO_5041666180" description="Prolamin-like domain-containing protein" evidence="2">
    <location>
        <begin position="25"/>
        <end position="232"/>
    </location>
</feature>
<protein>
    <recommendedName>
        <fullName evidence="3">Prolamin-like domain-containing protein</fullName>
    </recommendedName>
</protein>
<dbReference type="GO" id="GO:0005576">
    <property type="term" value="C:extracellular region"/>
    <property type="evidence" value="ECO:0007669"/>
    <property type="project" value="TreeGrafter"/>
</dbReference>
<proteinExistence type="predicted"/>
<keyword evidence="5" id="KW-1185">Reference proteome</keyword>
<sequence>MASKPTIFIQFLVILVSISSLVLGEPEPEPIFLPFEISPQSSPEPSREPYEELGVEECFAAIGNSGDCISVIFRAYREGQVANVGPVCCKALNAVDDACWPKMFPFDPFFPPFVKGFCAIYRGDVPSEGGDDLRVSQKALRILGYGALSQNSGGQQESGVLIMPSQQGPLRRSYSPSAIESSICSVHPSTDSVNCQHWSVSLLEGAGAGANGVTLGMADVTMNAITNSIDRL</sequence>
<comment type="caution">
    <text evidence="4">The sequence shown here is derived from an EMBL/GenBank/DDBJ whole genome shotgun (WGS) entry which is preliminary data.</text>
</comment>
<dbReference type="InterPro" id="IPR008502">
    <property type="entry name" value="Prolamin-like"/>
</dbReference>
<dbReference type="AlphaFoldDB" id="A0AA88US00"/>
<name>A0AA88US00_9ASTE</name>
<evidence type="ECO:0000313" key="5">
    <source>
        <dbReference type="Proteomes" id="UP001187471"/>
    </source>
</evidence>
<dbReference type="EMBL" id="JAVXUO010000580">
    <property type="protein sequence ID" value="KAK2991078.1"/>
    <property type="molecule type" value="Genomic_DNA"/>
</dbReference>
<evidence type="ECO:0000256" key="2">
    <source>
        <dbReference type="SAM" id="SignalP"/>
    </source>
</evidence>
<feature type="domain" description="Prolamin-like" evidence="3">
    <location>
        <begin position="57"/>
        <end position="118"/>
    </location>
</feature>
<dbReference type="GO" id="GO:0080155">
    <property type="term" value="P:regulation of double fertilization forming a zygote and endosperm"/>
    <property type="evidence" value="ECO:0007669"/>
    <property type="project" value="TreeGrafter"/>
</dbReference>
<dbReference type="PANTHER" id="PTHR31181">
    <property type="entry name" value="EGG CELL-SECRETED PROTEIN 1.4"/>
    <property type="match status" value="1"/>
</dbReference>
<dbReference type="Pfam" id="PF05617">
    <property type="entry name" value="Prolamin_like"/>
    <property type="match status" value="1"/>
</dbReference>
<evidence type="ECO:0000259" key="3">
    <source>
        <dbReference type="Pfam" id="PF05617"/>
    </source>
</evidence>
<gene>
    <name evidence="4" type="ORF">RJ640_010080</name>
</gene>
<accession>A0AA88US00</accession>
<reference evidence="4" key="1">
    <citation type="submission" date="2022-12" db="EMBL/GenBank/DDBJ databases">
        <title>Draft genome assemblies for two species of Escallonia (Escalloniales).</title>
        <authorList>
            <person name="Chanderbali A."/>
            <person name="Dervinis C."/>
            <person name="Anghel I."/>
            <person name="Soltis D."/>
            <person name="Soltis P."/>
            <person name="Zapata F."/>
        </authorList>
    </citation>
    <scope>NUCLEOTIDE SEQUENCE</scope>
    <source>
        <strain evidence="4">UCBG92.1500</strain>
        <tissue evidence="4">Leaf</tissue>
    </source>
</reference>
<keyword evidence="1 2" id="KW-0732">Signal</keyword>
<dbReference type="GO" id="GO:2000008">
    <property type="term" value="P:regulation of protein localization to cell surface"/>
    <property type="evidence" value="ECO:0007669"/>
    <property type="project" value="TreeGrafter"/>
</dbReference>
<dbReference type="Proteomes" id="UP001187471">
    <property type="component" value="Unassembled WGS sequence"/>
</dbReference>
<evidence type="ECO:0000256" key="1">
    <source>
        <dbReference type="ARBA" id="ARBA00022729"/>
    </source>
</evidence>
<feature type="signal peptide" evidence="2">
    <location>
        <begin position="1"/>
        <end position="24"/>
    </location>
</feature>
<dbReference type="GO" id="GO:0031982">
    <property type="term" value="C:vesicle"/>
    <property type="evidence" value="ECO:0007669"/>
    <property type="project" value="TreeGrafter"/>
</dbReference>
<organism evidence="4 5">
    <name type="scientific">Escallonia rubra</name>
    <dbReference type="NCBI Taxonomy" id="112253"/>
    <lineage>
        <taxon>Eukaryota</taxon>
        <taxon>Viridiplantae</taxon>
        <taxon>Streptophyta</taxon>
        <taxon>Embryophyta</taxon>
        <taxon>Tracheophyta</taxon>
        <taxon>Spermatophyta</taxon>
        <taxon>Magnoliopsida</taxon>
        <taxon>eudicotyledons</taxon>
        <taxon>Gunneridae</taxon>
        <taxon>Pentapetalae</taxon>
        <taxon>asterids</taxon>
        <taxon>campanulids</taxon>
        <taxon>Escalloniales</taxon>
        <taxon>Escalloniaceae</taxon>
        <taxon>Escallonia</taxon>
    </lineage>
</organism>